<evidence type="ECO:0000313" key="2">
    <source>
        <dbReference type="Proteomes" id="UP000008467"/>
    </source>
</evidence>
<accession>F2JKX3</accession>
<dbReference type="eggNOG" id="ENOG502ZGRI">
    <property type="taxonomic scope" value="Bacteria"/>
</dbReference>
<keyword evidence="2" id="KW-1185">Reference proteome</keyword>
<organism evidence="1 2">
    <name type="scientific">Cellulosilyticum lentocellum (strain ATCC 49066 / DSM 5427 / NCIMB 11756 / RHM5)</name>
    <name type="common">Clostridium lentocellum</name>
    <dbReference type="NCBI Taxonomy" id="642492"/>
    <lineage>
        <taxon>Bacteria</taxon>
        <taxon>Bacillati</taxon>
        <taxon>Bacillota</taxon>
        <taxon>Clostridia</taxon>
        <taxon>Lachnospirales</taxon>
        <taxon>Cellulosilyticaceae</taxon>
        <taxon>Cellulosilyticum</taxon>
    </lineage>
</organism>
<dbReference type="Proteomes" id="UP000008467">
    <property type="component" value="Chromosome"/>
</dbReference>
<reference evidence="1 2" key="1">
    <citation type="journal article" date="2011" name="J. Bacteriol.">
        <title>Complete genome sequence of the cellulose-degrading bacterium Cellulosilyticum lentocellum.</title>
        <authorList>
            <consortium name="US DOE Joint Genome Institute"/>
            <person name="Miller D.A."/>
            <person name="Suen G."/>
            <person name="Bruce D."/>
            <person name="Copeland A."/>
            <person name="Cheng J.F."/>
            <person name="Detter C."/>
            <person name="Goodwin L.A."/>
            <person name="Han C.S."/>
            <person name="Hauser L.J."/>
            <person name="Land M.L."/>
            <person name="Lapidus A."/>
            <person name="Lucas S."/>
            <person name="Meincke L."/>
            <person name="Pitluck S."/>
            <person name="Tapia R."/>
            <person name="Teshima H."/>
            <person name="Woyke T."/>
            <person name="Fox B.G."/>
            <person name="Angert E.R."/>
            <person name="Currie C.R."/>
        </authorList>
    </citation>
    <scope>NUCLEOTIDE SEQUENCE [LARGE SCALE GENOMIC DNA]</scope>
    <source>
        <strain evidence="2">ATCC 49066 / DSM 5427 / NCIMB 11756 / RHM5</strain>
    </source>
</reference>
<dbReference type="KEGG" id="cle:Clole_2815"/>
<dbReference type="AlphaFoldDB" id="F2JKX3"/>
<dbReference type="STRING" id="642492.Clole_2815"/>
<proteinExistence type="predicted"/>
<name>F2JKX3_CELLD</name>
<dbReference type="RefSeq" id="WP_013657795.1">
    <property type="nucleotide sequence ID" value="NC_015275.1"/>
</dbReference>
<sequence length="54" mass="6192">MSKYLKYIPKTLQEGFTNNKVVPLVGTRFSKNADIPKGVSMPDWNHLGKKWQSI</sequence>
<dbReference type="HOGENOM" id="CLU_3041678_0_0_9"/>
<protein>
    <submittedName>
        <fullName evidence="1">Uncharacterized protein</fullName>
    </submittedName>
</protein>
<evidence type="ECO:0000313" key="1">
    <source>
        <dbReference type="EMBL" id="ADZ84514.1"/>
    </source>
</evidence>
<gene>
    <name evidence="1" type="ordered locus">Clole_2815</name>
</gene>
<dbReference type="EMBL" id="CP002582">
    <property type="protein sequence ID" value="ADZ84514.1"/>
    <property type="molecule type" value="Genomic_DNA"/>
</dbReference>